<organism evidence="2 3">
    <name type="scientific">Diploscapter pachys</name>
    <dbReference type="NCBI Taxonomy" id="2018661"/>
    <lineage>
        <taxon>Eukaryota</taxon>
        <taxon>Metazoa</taxon>
        <taxon>Ecdysozoa</taxon>
        <taxon>Nematoda</taxon>
        <taxon>Chromadorea</taxon>
        <taxon>Rhabditida</taxon>
        <taxon>Rhabditina</taxon>
        <taxon>Rhabditomorpha</taxon>
        <taxon>Rhabditoidea</taxon>
        <taxon>Rhabditidae</taxon>
        <taxon>Diploscapter</taxon>
    </lineage>
</organism>
<protein>
    <submittedName>
        <fullName evidence="2">Uncharacterized protein</fullName>
    </submittedName>
</protein>
<dbReference type="EMBL" id="LIAE01007163">
    <property type="protein sequence ID" value="PAV81513.1"/>
    <property type="molecule type" value="Genomic_DNA"/>
</dbReference>
<sequence length="83" mass="9624">MENYKKKEGCESGSRLTSLQEEIHADRTAGQWKSDKAELTRLNDQLNQVTLNINIMPLICIAFLMRVFIVVLFDFRFFPSISL</sequence>
<evidence type="ECO:0000313" key="3">
    <source>
        <dbReference type="Proteomes" id="UP000218231"/>
    </source>
</evidence>
<accession>A0A2A2L5U4</accession>
<name>A0A2A2L5U4_9BILA</name>
<evidence type="ECO:0000256" key="1">
    <source>
        <dbReference type="SAM" id="Phobius"/>
    </source>
</evidence>
<keyword evidence="1" id="KW-0472">Membrane</keyword>
<keyword evidence="1" id="KW-1133">Transmembrane helix</keyword>
<proteinExistence type="predicted"/>
<gene>
    <name evidence="2" type="ORF">WR25_05939</name>
</gene>
<keyword evidence="1" id="KW-0812">Transmembrane</keyword>
<dbReference type="Proteomes" id="UP000218231">
    <property type="component" value="Unassembled WGS sequence"/>
</dbReference>
<reference evidence="2 3" key="1">
    <citation type="journal article" date="2017" name="Curr. Biol.">
        <title>Genome architecture and evolution of a unichromosomal asexual nematode.</title>
        <authorList>
            <person name="Fradin H."/>
            <person name="Zegar C."/>
            <person name="Gutwein M."/>
            <person name="Lucas J."/>
            <person name="Kovtun M."/>
            <person name="Corcoran D."/>
            <person name="Baugh L.R."/>
            <person name="Kiontke K."/>
            <person name="Gunsalus K."/>
            <person name="Fitch D.H."/>
            <person name="Piano F."/>
        </authorList>
    </citation>
    <scope>NUCLEOTIDE SEQUENCE [LARGE SCALE GENOMIC DNA]</scope>
    <source>
        <strain evidence="2">PF1309</strain>
    </source>
</reference>
<comment type="caution">
    <text evidence="2">The sequence shown here is derived from an EMBL/GenBank/DDBJ whole genome shotgun (WGS) entry which is preliminary data.</text>
</comment>
<keyword evidence="3" id="KW-1185">Reference proteome</keyword>
<feature type="transmembrane region" description="Helical" evidence="1">
    <location>
        <begin position="55"/>
        <end position="75"/>
    </location>
</feature>
<evidence type="ECO:0000313" key="2">
    <source>
        <dbReference type="EMBL" id="PAV81513.1"/>
    </source>
</evidence>
<dbReference type="AlphaFoldDB" id="A0A2A2L5U4"/>